<evidence type="ECO:0000259" key="4">
    <source>
        <dbReference type="PROSITE" id="PS51462"/>
    </source>
</evidence>
<dbReference type="RefSeq" id="WP_014199397.1">
    <property type="nucleotide sequence ID" value="NC_016595.1"/>
</dbReference>
<keyword evidence="6" id="KW-1185">Reference proteome</keyword>
<geneLocation type="plasmid" evidence="5 6">
    <name>AZOBR_p3</name>
</geneLocation>
<dbReference type="Proteomes" id="UP000007319">
    <property type="component" value="Plasmid AZOBR_p3"/>
</dbReference>
<keyword evidence="2" id="KW-0378">Hydrolase</keyword>
<reference evidence="5 6" key="1">
    <citation type="journal article" date="2011" name="PLoS Genet.">
        <title>Azospirillum genomes reveal transition of bacteria from aquatic to terrestrial environments.</title>
        <authorList>
            <person name="Wisniewski-Dye F."/>
            <person name="Borziak K."/>
            <person name="Khalsa-Moyers G."/>
            <person name="Alexandre G."/>
            <person name="Sukharnikov L.O."/>
            <person name="Wuichet K."/>
            <person name="Hurst G.B."/>
            <person name="McDonald W.H."/>
            <person name="Robertson J.S."/>
            <person name="Barbe V."/>
            <person name="Calteau A."/>
            <person name="Rouy Z."/>
            <person name="Mangenot S."/>
            <person name="Prigent-Combaret C."/>
            <person name="Normand P."/>
            <person name="Boyer M."/>
            <person name="Siguier P."/>
            <person name="Dessaux Y."/>
            <person name="Elmerich C."/>
            <person name="Condemine G."/>
            <person name="Krishnen G."/>
            <person name="Kennedy I."/>
            <person name="Paterson A.H."/>
            <person name="Gonzalez V."/>
            <person name="Mavingui P."/>
            <person name="Zhulin I.B."/>
        </authorList>
    </citation>
    <scope>NUCLEOTIDE SEQUENCE [LARGE SCALE GENOMIC DNA]</scope>
    <source>
        <strain evidence="5 6">Sp245</strain>
    </source>
</reference>
<dbReference type="PROSITE" id="PS51462">
    <property type="entry name" value="NUDIX"/>
    <property type="match status" value="1"/>
</dbReference>
<feature type="region of interest" description="Disordered" evidence="3">
    <location>
        <begin position="77"/>
        <end position="112"/>
    </location>
</feature>
<protein>
    <recommendedName>
        <fullName evidence="4">Nudix hydrolase domain-containing protein</fullName>
    </recommendedName>
</protein>
<gene>
    <name evidence="5" type="ORF">AZOBR_p340123</name>
</gene>
<dbReference type="EMBL" id="HE577330">
    <property type="protein sequence ID" value="CCD02885.1"/>
    <property type="molecule type" value="Genomic_DNA"/>
</dbReference>
<evidence type="ECO:0000313" key="6">
    <source>
        <dbReference type="Proteomes" id="UP000007319"/>
    </source>
</evidence>
<sequence length="588" mass="62489">MPPSIPKDAAPSYLGDLVRLLIRFFMEEAAEPEHQGPDDGRAKGGPPPKMAAGIIFRAPDGSVLLLKRSPDDVNFAGHWSLPGGGADPGETAEQAATRESLEEIGREPPGPLRLISRKETPTGMVFHTFECPVADRFEPTLNGEHTDFVWALPDALPDPMHPKVRATLTGGGAADSVTTDRLAMDRDTVRQKDEDGRLKVERANISKAVVNPYLGREIPGWEALGLDPGKTYRLLRHPDELARAAPTFNALPLLDTHVPSTAWDHPFGKVVGTTGTDAAFQPPYLTNSLAVWTADAIAGIEDGSQKELSCGYRYDPDMTPGTYEGQPYDGVMRNLKGNHVALVKEGRAGPDVVVGDAKPLEIESMSKRKGVVAKLRDMMKGKMAQDAMGEAEPLLAELEAGDEAEAVAPAVRKTKAEILAALAGKLGEEDMAALGTMLGEDEETKEPGALQPPAAKDEPAPFSGKPIPGGGQEPITKAAMDAALAAERTKTEAAVIARMNAVAEARDLVRPVVGTLAVACDSAEGVFKAALEMRGVNLKDVHPSAYRAMWDMHVQAATPRRAPVQAMDAASAKGFADRFPGAGRIGTA</sequence>
<dbReference type="InterPro" id="IPR000086">
    <property type="entry name" value="NUDIX_hydrolase_dom"/>
</dbReference>
<dbReference type="KEGG" id="abs:AZOBR_p340123"/>
<dbReference type="PANTHER" id="PTHR43046">
    <property type="entry name" value="GDP-MANNOSE MANNOSYL HYDROLASE"/>
    <property type="match status" value="1"/>
</dbReference>
<dbReference type="InterPro" id="IPR016913">
    <property type="entry name" value="UCP029215"/>
</dbReference>
<dbReference type="PRINTS" id="PR00502">
    <property type="entry name" value="NUDIXFAMILY"/>
</dbReference>
<dbReference type="Pfam" id="PF09979">
    <property type="entry name" value="DUF2213"/>
    <property type="match status" value="1"/>
</dbReference>
<dbReference type="InterPro" id="IPR020084">
    <property type="entry name" value="NUDIX_hydrolase_CS"/>
</dbReference>
<name>A0A9P1NRD0_9PROT</name>
<proteinExistence type="predicted"/>
<evidence type="ECO:0000256" key="2">
    <source>
        <dbReference type="ARBA" id="ARBA00022801"/>
    </source>
</evidence>
<keyword evidence="5" id="KW-0614">Plasmid</keyword>
<dbReference type="GO" id="GO:0016787">
    <property type="term" value="F:hydrolase activity"/>
    <property type="evidence" value="ECO:0007669"/>
    <property type="project" value="UniProtKB-KW"/>
</dbReference>
<dbReference type="PROSITE" id="PS00893">
    <property type="entry name" value="NUDIX_BOX"/>
    <property type="match status" value="1"/>
</dbReference>
<dbReference type="InterPro" id="IPR015797">
    <property type="entry name" value="NUDIX_hydrolase-like_dom_sf"/>
</dbReference>
<evidence type="ECO:0000313" key="5">
    <source>
        <dbReference type="EMBL" id="CCD02885.1"/>
    </source>
</evidence>
<organism evidence="5 6">
    <name type="scientific">Azospirillum baldaniorum</name>
    <dbReference type="NCBI Taxonomy" id="1064539"/>
    <lineage>
        <taxon>Bacteria</taxon>
        <taxon>Pseudomonadati</taxon>
        <taxon>Pseudomonadota</taxon>
        <taxon>Alphaproteobacteria</taxon>
        <taxon>Rhodospirillales</taxon>
        <taxon>Azospirillaceae</taxon>
        <taxon>Azospirillum</taxon>
    </lineage>
</organism>
<comment type="cofactor">
    <cofactor evidence="1">
        <name>Mg(2+)</name>
        <dbReference type="ChEBI" id="CHEBI:18420"/>
    </cofactor>
</comment>
<evidence type="ECO:0000256" key="3">
    <source>
        <dbReference type="SAM" id="MobiDB-lite"/>
    </source>
</evidence>
<dbReference type="SUPFAM" id="SSF55811">
    <property type="entry name" value="Nudix"/>
    <property type="match status" value="1"/>
</dbReference>
<accession>A0A9P1NRD0</accession>
<dbReference type="CDD" id="cd02883">
    <property type="entry name" value="NUDIX_Hydrolase"/>
    <property type="match status" value="1"/>
</dbReference>
<dbReference type="AlphaFoldDB" id="A0A9P1NRD0"/>
<dbReference type="InterPro" id="IPR020476">
    <property type="entry name" value="Nudix_hydrolase"/>
</dbReference>
<dbReference type="Gene3D" id="3.90.79.10">
    <property type="entry name" value="Nucleoside Triphosphate Pyrophosphohydrolase"/>
    <property type="match status" value="1"/>
</dbReference>
<feature type="region of interest" description="Disordered" evidence="3">
    <location>
        <begin position="441"/>
        <end position="474"/>
    </location>
</feature>
<feature type="domain" description="Nudix hydrolase" evidence="4">
    <location>
        <begin position="47"/>
        <end position="173"/>
    </location>
</feature>
<evidence type="ECO:0000256" key="1">
    <source>
        <dbReference type="ARBA" id="ARBA00001946"/>
    </source>
</evidence>
<dbReference type="Pfam" id="PF00293">
    <property type="entry name" value="NUDIX"/>
    <property type="match status" value="1"/>
</dbReference>
<dbReference type="PANTHER" id="PTHR43046:SF14">
    <property type="entry name" value="MUTT_NUDIX FAMILY PROTEIN"/>
    <property type="match status" value="1"/>
</dbReference>